<name>A0A448XQW4_9PLAT</name>
<accession>A0A448XQW4</accession>
<comment type="caution">
    <text evidence="1">The sequence shown here is derived from an EMBL/GenBank/DDBJ whole genome shotgun (WGS) entry which is preliminary data.</text>
</comment>
<evidence type="ECO:0000313" key="2">
    <source>
        <dbReference type="Proteomes" id="UP000784294"/>
    </source>
</evidence>
<organism evidence="1 2">
    <name type="scientific">Protopolystoma xenopodis</name>
    <dbReference type="NCBI Taxonomy" id="117903"/>
    <lineage>
        <taxon>Eukaryota</taxon>
        <taxon>Metazoa</taxon>
        <taxon>Spiralia</taxon>
        <taxon>Lophotrochozoa</taxon>
        <taxon>Platyhelminthes</taxon>
        <taxon>Monogenea</taxon>
        <taxon>Polyopisthocotylea</taxon>
        <taxon>Polystomatidea</taxon>
        <taxon>Polystomatidae</taxon>
        <taxon>Protopolystoma</taxon>
    </lineage>
</organism>
<evidence type="ECO:0000313" key="1">
    <source>
        <dbReference type="EMBL" id="VEL42704.1"/>
    </source>
</evidence>
<dbReference type="AlphaFoldDB" id="A0A448XQW4"/>
<dbReference type="OrthoDB" id="24948at2759"/>
<dbReference type="Proteomes" id="UP000784294">
    <property type="component" value="Unassembled WGS sequence"/>
</dbReference>
<dbReference type="EMBL" id="CAAALY010275988">
    <property type="protein sequence ID" value="VEL42704.1"/>
    <property type="molecule type" value="Genomic_DNA"/>
</dbReference>
<sequence length="195" mass="22542">MDWTIGANCYLLKAVYTYGKDWATVKAALELISKTFLKDEKQIEYSEKTCSLQYKYVIATIRQKYAHLSDLTEAKLLQLAMEYYTDLRKDQVKRLHFDLVKKINYRKRCRALGAPDIIGQTLKLEPLPTNDAEDNAIRAELIRQNCEEPELSSTITGHDGMWTPVTREWLANFFENKSIIDLHLIDIVQDVGIHG</sequence>
<gene>
    <name evidence="1" type="ORF">PXEA_LOCUS36144</name>
</gene>
<protein>
    <submittedName>
        <fullName evidence="1">Uncharacterized protein</fullName>
    </submittedName>
</protein>
<keyword evidence="2" id="KW-1185">Reference proteome</keyword>
<proteinExistence type="predicted"/>
<feature type="non-terminal residue" evidence="1">
    <location>
        <position position="1"/>
    </location>
</feature>
<reference evidence="1" key="1">
    <citation type="submission" date="2018-11" db="EMBL/GenBank/DDBJ databases">
        <authorList>
            <consortium name="Pathogen Informatics"/>
        </authorList>
    </citation>
    <scope>NUCLEOTIDE SEQUENCE</scope>
</reference>